<evidence type="ECO:0000313" key="2">
    <source>
        <dbReference type="EMBL" id="GLS24806.1"/>
    </source>
</evidence>
<keyword evidence="1" id="KW-0732">Signal</keyword>
<proteinExistence type="predicted"/>
<accession>A0AA37T6Y0</accession>
<dbReference type="RefSeq" id="WP_232592370.1">
    <property type="nucleotide sequence ID" value="NZ_BSPD01000020.1"/>
</dbReference>
<dbReference type="Proteomes" id="UP001156870">
    <property type="component" value="Unassembled WGS sequence"/>
</dbReference>
<name>A0AA37T6Y0_9GAMM</name>
<feature type="signal peptide" evidence="1">
    <location>
        <begin position="1"/>
        <end position="21"/>
    </location>
</feature>
<dbReference type="AlphaFoldDB" id="A0AA37T6Y0"/>
<keyword evidence="3" id="KW-1185">Reference proteome</keyword>
<dbReference type="EMBL" id="BSPD01000020">
    <property type="protein sequence ID" value="GLS24806.1"/>
    <property type="molecule type" value="Genomic_DNA"/>
</dbReference>
<organism evidence="2 3">
    <name type="scientific">Marinibactrum halimedae</name>
    <dbReference type="NCBI Taxonomy" id="1444977"/>
    <lineage>
        <taxon>Bacteria</taxon>
        <taxon>Pseudomonadati</taxon>
        <taxon>Pseudomonadota</taxon>
        <taxon>Gammaproteobacteria</taxon>
        <taxon>Cellvibrionales</taxon>
        <taxon>Cellvibrionaceae</taxon>
        <taxon>Marinibactrum</taxon>
    </lineage>
</organism>
<comment type="caution">
    <text evidence="2">The sequence shown here is derived from an EMBL/GenBank/DDBJ whole genome shotgun (WGS) entry which is preliminary data.</text>
</comment>
<reference evidence="2 3" key="1">
    <citation type="journal article" date="2014" name="Int. J. Syst. Evol. Microbiol.">
        <title>Complete genome sequence of Corynebacterium casei LMG S-19264T (=DSM 44701T), isolated from a smear-ripened cheese.</title>
        <authorList>
            <consortium name="US DOE Joint Genome Institute (JGI-PGF)"/>
            <person name="Walter F."/>
            <person name="Albersmeier A."/>
            <person name="Kalinowski J."/>
            <person name="Ruckert C."/>
        </authorList>
    </citation>
    <scope>NUCLEOTIDE SEQUENCE [LARGE SCALE GENOMIC DNA]</scope>
    <source>
        <strain evidence="2 3">NBRC 110095</strain>
    </source>
</reference>
<evidence type="ECO:0000313" key="3">
    <source>
        <dbReference type="Proteomes" id="UP001156870"/>
    </source>
</evidence>
<protein>
    <submittedName>
        <fullName evidence="2">Uncharacterized protein</fullName>
    </submittedName>
</protein>
<feature type="chain" id="PRO_5041382155" evidence="1">
    <location>
        <begin position="22"/>
        <end position="118"/>
    </location>
</feature>
<sequence length="118" mass="12533">MSKLFQILVLLFAIVGINANATVCNPEGKLQGLVPSMGVAGFSMDTQLGECDCAHNVIWIDTATQGGQAMYSAALAAKMADRRVLATIEDGLGEGAEGNTSISYRYWATCKLIAFQIL</sequence>
<evidence type="ECO:0000256" key="1">
    <source>
        <dbReference type="SAM" id="SignalP"/>
    </source>
</evidence>
<gene>
    <name evidence="2" type="ORF">GCM10007877_05200</name>
</gene>